<feature type="active site" evidence="3">
    <location>
        <position position="37"/>
    </location>
</feature>
<evidence type="ECO:0000256" key="3">
    <source>
        <dbReference type="PIRSR" id="PIRSR600223-1"/>
    </source>
</evidence>
<feature type="active site" evidence="3">
    <location>
        <position position="88"/>
    </location>
</feature>
<dbReference type="SUPFAM" id="SSF51306">
    <property type="entry name" value="LexA/Signal peptidase"/>
    <property type="match status" value="1"/>
</dbReference>
<keyword evidence="6" id="KW-1185">Reference proteome</keyword>
<feature type="domain" description="Peptidase S26" evidence="4">
    <location>
        <begin position="12"/>
        <end position="98"/>
    </location>
</feature>
<dbReference type="InterPro" id="IPR000223">
    <property type="entry name" value="Pept_S26A_signal_pept_1"/>
</dbReference>
<evidence type="ECO:0000256" key="1">
    <source>
        <dbReference type="ARBA" id="ARBA00004401"/>
    </source>
</evidence>
<comment type="caution">
    <text evidence="5">The sequence shown here is derived from an EMBL/GenBank/DDBJ whole genome shotgun (WGS) entry which is preliminary data.</text>
</comment>
<evidence type="ECO:0000313" key="5">
    <source>
        <dbReference type="EMBL" id="MCF2532190.1"/>
    </source>
</evidence>
<dbReference type="AlphaFoldDB" id="A0AA41Q759"/>
<dbReference type="RefSeq" id="WP_235056923.1">
    <property type="nucleotide sequence ID" value="NZ_JAKFHA010000031.1"/>
</dbReference>
<dbReference type="PANTHER" id="PTHR43390:SF1">
    <property type="entry name" value="CHLOROPLAST PROCESSING PEPTIDASE"/>
    <property type="match status" value="1"/>
</dbReference>
<feature type="domain" description="Peptidase S26" evidence="4">
    <location>
        <begin position="108"/>
        <end position="145"/>
    </location>
</feature>
<proteinExistence type="inferred from homology"/>
<dbReference type="PANTHER" id="PTHR43390">
    <property type="entry name" value="SIGNAL PEPTIDASE I"/>
    <property type="match status" value="1"/>
</dbReference>
<dbReference type="GO" id="GO:0004252">
    <property type="term" value="F:serine-type endopeptidase activity"/>
    <property type="evidence" value="ECO:0007669"/>
    <property type="project" value="InterPro"/>
</dbReference>
<dbReference type="Pfam" id="PF10502">
    <property type="entry name" value="Peptidase_S26"/>
    <property type="match status" value="2"/>
</dbReference>
<dbReference type="Gene3D" id="2.10.109.10">
    <property type="entry name" value="Umud Fragment, subunit A"/>
    <property type="match status" value="1"/>
</dbReference>
<reference evidence="5" key="1">
    <citation type="submission" date="2022-01" db="EMBL/GenBank/DDBJ databases">
        <title>Genome-Based Taxonomic Classification of the Phylum Actinobacteria.</title>
        <authorList>
            <person name="Gao Y."/>
        </authorList>
    </citation>
    <scope>NUCLEOTIDE SEQUENCE</scope>
    <source>
        <strain evidence="5">KLBMP 8922</strain>
    </source>
</reference>
<dbReference type="Proteomes" id="UP001165378">
    <property type="component" value="Unassembled WGS sequence"/>
</dbReference>
<dbReference type="InterPro" id="IPR019533">
    <property type="entry name" value="Peptidase_S26"/>
</dbReference>
<comment type="similarity">
    <text evidence="2">Belongs to the peptidase S26 family.</text>
</comment>
<dbReference type="InterPro" id="IPR036286">
    <property type="entry name" value="LexA/Signal_pep-like_sf"/>
</dbReference>
<gene>
    <name evidence="5" type="ORF">LZ495_33920</name>
</gene>
<accession>A0AA41Q759</accession>
<name>A0AA41Q759_9ACTN</name>
<evidence type="ECO:0000256" key="2">
    <source>
        <dbReference type="ARBA" id="ARBA00009370"/>
    </source>
</evidence>
<evidence type="ECO:0000259" key="4">
    <source>
        <dbReference type="Pfam" id="PF10502"/>
    </source>
</evidence>
<dbReference type="PRINTS" id="PR00727">
    <property type="entry name" value="LEADERPTASE"/>
</dbReference>
<protein>
    <submittedName>
        <fullName evidence="5">S26 family signal peptidase</fullName>
    </submittedName>
</protein>
<evidence type="ECO:0000313" key="6">
    <source>
        <dbReference type="Proteomes" id="UP001165378"/>
    </source>
</evidence>
<dbReference type="GO" id="GO:0006465">
    <property type="term" value="P:signal peptide processing"/>
    <property type="evidence" value="ECO:0007669"/>
    <property type="project" value="InterPro"/>
</dbReference>
<sequence length="167" mass="17685">MSIATALLGVLAVLLVLAALLGLARGRLVAVTVRGYSMSPVLMPGDRLLMLRGRRRIAAGRVAVVVAPDRELGWKTPADSSPDSWYVKRIVAVPGDPVPAWATRCPGTHVPPGMLILLGERPGSRDSKQWGYCPQDKLIGTVLFRLRAAAAAAEADGDDAEPAPSTR</sequence>
<dbReference type="EMBL" id="JAKFHA010000031">
    <property type="protein sequence ID" value="MCF2532190.1"/>
    <property type="molecule type" value="Genomic_DNA"/>
</dbReference>
<organism evidence="5 6">
    <name type="scientific">Yinghuangia soli</name>
    <dbReference type="NCBI Taxonomy" id="2908204"/>
    <lineage>
        <taxon>Bacteria</taxon>
        <taxon>Bacillati</taxon>
        <taxon>Actinomycetota</taxon>
        <taxon>Actinomycetes</taxon>
        <taxon>Kitasatosporales</taxon>
        <taxon>Streptomycetaceae</taxon>
        <taxon>Yinghuangia</taxon>
    </lineage>
</organism>
<comment type="subcellular location">
    <subcellularLocation>
        <location evidence="1">Cell membrane</location>
        <topology evidence="1">Single-pass type II membrane protein</topology>
    </subcellularLocation>
</comment>
<dbReference type="GO" id="GO:0005886">
    <property type="term" value="C:plasma membrane"/>
    <property type="evidence" value="ECO:0007669"/>
    <property type="project" value="UniProtKB-SubCell"/>
</dbReference>